<keyword evidence="5 7" id="KW-1133">Transmembrane helix</keyword>
<feature type="transmembrane region" description="Helical" evidence="7">
    <location>
        <begin position="139"/>
        <end position="160"/>
    </location>
</feature>
<evidence type="ECO:0000313" key="12">
    <source>
        <dbReference type="Proteomes" id="UP000007721"/>
    </source>
</evidence>
<dbReference type="InterPro" id="IPR011066">
    <property type="entry name" value="MscS_channel_C_sf"/>
</dbReference>
<sequence>MDNLIRFFQLEAADGLLLFWLKESLIAVIIFASFYLLALVLGHVLVTWGPRFTSFTKTDLDDRILRRVTPPVSLLLMFAGLYFAVASLPLPEKAHVITSGILFVINMIILTIIAYRAADEFLQWYAARMTGVESSGLRQLIPLVEKLISIFLIGTALIITLKHFNYDIWSIITALGIGSLAIGLAAKDTLANMISGFTLMLDRPFHIGDRIQLAGGQIGDVIDIGLRSTKIKTLDNTYLIIPNSELCNTVLINMAFPDVLSKGRINLGVAYGSDISAVKALLVNTALEIPHVRKDPAPEAFFVSFGDSALNVSLFFWVEDYTKVFSVTDQINCLIAKRFQENGVQIPYPTRTVLMEKD</sequence>
<dbReference type="SUPFAM" id="SSF50182">
    <property type="entry name" value="Sm-like ribonucleoproteins"/>
    <property type="match status" value="1"/>
</dbReference>
<dbReference type="InterPro" id="IPR049142">
    <property type="entry name" value="MS_channel_1st"/>
</dbReference>
<dbReference type="PANTHER" id="PTHR30566">
    <property type="entry name" value="YNAI-RELATED MECHANOSENSITIVE ION CHANNEL"/>
    <property type="match status" value="1"/>
</dbReference>
<dbReference type="Pfam" id="PF21082">
    <property type="entry name" value="MS_channel_3rd"/>
    <property type="match status" value="1"/>
</dbReference>
<feature type="transmembrane region" description="Helical" evidence="7">
    <location>
        <begin position="166"/>
        <end position="186"/>
    </location>
</feature>
<dbReference type="HOGENOM" id="CLU_037945_0_1_7"/>
<dbReference type="InterPro" id="IPR011014">
    <property type="entry name" value="MscS_channel_TM-2"/>
</dbReference>
<comment type="subcellular location">
    <subcellularLocation>
        <location evidence="1">Cell membrane</location>
        <topology evidence="1">Multi-pass membrane protein</topology>
    </subcellularLocation>
</comment>
<feature type="transmembrane region" description="Helical" evidence="7">
    <location>
        <begin position="25"/>
        <end position="48"/>
    </location>
</feature>
<dbReference type="GO" id="GO:0005886">
    <property type="term" value="C:plasma membrane"/>
    <property type="evidence" value="ECO:0007669"/>
    <property type="project" value="UniProtKB-SubCell"/>
</dbReference>
<dbReference type="STRING" id="316067.Geob_2893"/>
<evidence type="ECO:0000313" key="11">
    <source>
        <dbReference type="EMBL" id="ACM21237.1"/>
    </source>
</evidence>
<evidence type="ECO:0000259" key="9">
    <source>
        <dbReference type="Pfam" id="PF21082"/>
    </source>
</evidence>
<dbReference type="EMBL" id="CP001390">
    <property type="protein sequence ID" value="ACM21237.1"/>
    <property type="molecule type" value="Genomic_DNA"/>
</dbReference>
<dbReference type="eggNOG" id="COG3264">
    <property type="taxonomic scope" value="Bacteria"/>
</dbReference>
<evidence type="ECO:0000256" key="5">
    <source>
        <dbReference type="ARBA" id="ARBA00022989"/>
    </source>
</evidence>
<feature type="domain" description="Mechanosensitive ion channel MscS" evidence="8">
    <location>
        <begin position="188"/>
        <end position="254"/>
    </location>
</feature>
<keyword evidence="6 7" id="KW-0472">Membrane</keyword>
<dbReference type="Proteomes" id="UP000007721">
    <property type="component" value="Chromosome"/>
</dbReference>
<dbReference type="KEGG" id="geo:Geob_2893"/>
<feature type="transmembrane region" description="Helical" evidence="7">
    <location>
        <begin position="96"/>
        <end position="118"/>
    </location>
</feature>
<dbReference type="Gene3D" id="2.30.30.60">
    <property type="match status" value="1"/>
</dbReference>
<comment type="similarity">
    <text evidence="2">Belongs to the MscS (TC 1.A.23) family.</text>
</comment>
<evidence type="ECO:0000256" key="7">
    <source>
        <dbReference type="SAM" id="Phobius"/>
    </source>
</evidence>
<dbReference type="InterPro" id="IPR006685">
    <property type="entry name" value="MscS_channel_2nd"/>
</dbReference>
<keyword evidence="4 7" id="KW-0812">Transmembrane</keyword>
<keyword evidence="3" id="KW-1003">Cell membrane</keyword>
<reference evidence="11 12" key="1">
    <citation type="submission" date="2009-01" db="EMBL/GenBank/DDBJ databases">
        <title>Complete sequence of Geobacter sp. FRC-32.</title>
        <authorList>
            <consortium name="US DOE Joint Genome Institute"/>
            <person name="Lucas S."/>
            <person name="Copeland A."/>
            <person name="Lapidus A."/>
            <person name="Glavina del Rio T."/>
            <person name="Dalin E."/>
            <person name="Tice H."/>
            <person name="Bruce D."/>
            <person name="Goodwin L."/>
            <person name="Pitluck S."/>
            <person name="Saunders E."/>
            <person name="Brettin T."/>
            <person name="Detter J.C."/>
            <person name="Han C."/>
            <person name="Larimer F."/>
            <person name="Land M."/>
            <person name="Hauser L."/>
            <person name="Kyrpides N."/>
            <person name="Ovchinnikova G."/>
            <person name="Kostka J."/>
            <person name="Richardson P."/>
        </authorList>
    </citation>
    <scope>NUCLEOTIDE SEQUENCE [LARGE SCALE GENOMIC DNA]</scope>
    <source>
        <strain evidence="12">DSM 22248 / JCM 15807 / FRC-32</strain>
    </source>
</reference>
<dbReference type="RefSeq" id="WP_012647965.1">
    <property type="nucleotide sequence ID" value="NC_011979.1"/>
</dbReference>
<evidence type="ECO:0000256" key="6">
    <source>
        <dbReference type="ARBA" id="ARBA00023136"/>
    </source>
</evidence>
<accession>B9M2B9</accession>
<evidence type="ECO:0000256" key="1">
    <source>
        <dbReference type="ARBA" id="ARBA00004651"/>
    </source>
</evidence>
<feature type="domain" description="Mechanosensitive ion channel MscS C-terminal" evidence="9">
    <location>
        <begin position="265"/>
        <end position="346"/>
    </location>
</feature>
<dbReference type="PANTHER" id="PTHR30566:SF25">
    <property type="entry name" value="INNER MEMBRANE PROTEIN"/>
    <property type="match status" value="1"/>
</dbReference>
<dbReference type="InterPro" id="IPR010920">
    <property type="entry name" value="LSM_dom_sf"/>
</dbReference>
<dbReference type="SUPFAM" id="SSF82861">
    <property type="entry name" value="Mechanosensitive channel protein MscS (YggB), transmembrane region"/>
    <property type="match status" value="1"/>
</dbReference>
<evidence type="ECO:0000256" key="3">
    <source>
        <dbReference type="ARBA" id="ARBA00022475"/>
    </source>
</evidence>
<evidence type="ECO:0000256" key="2">
    <source>
        <dbReference type="ARBA" id="ARBA00008017"/>
    </source>
</evidence>
<proteinExistence type="inferred from homology"/>
<dbReference type="Pfam" id="PF00924">
    <property type="entry name" value="MS_channel_2nd"/>
    <property type="match status" value="1"/>
</dbReference>
<keyword evidence="12" id="KW-1185">Reference proteome</keyword>
<feature type="transmembrane region" description="Helical" evidence="7">
    <location>
        <begin position="68"/>
        <end position="90"/>
    </location>
</feature>
<name>B9M2B9_GEODF</name>
<dbReference type="InterPro" id="IPR049278">
    <property type="entry name" value="MS_channel_C"/>
</dbReference>
<dbReference type="InterPro" id="IPR023408">
    <property type="entry name" value="MscS_beta-dom_sf"/>
</dbReference>
<evidence type="ECO:0000259" key="8">
    <source>
        <dbReference type="Pfam" id="PF00924"/>
    </source>
</evidence>
<dbReference type="Pfam" id="PF21088">
    <property type="entry name" value="MS_channel_1st"/>
    <property type="match status" value="1"/>
</dbReference>
<feature type="domain" description="Mechanosensitive ion channel transmembrane helices 2/3" evidence="10">
    <location>
        <begin position="146"/>
        <end position="187"/>
    </location>
</feature>
<organism evidence="11 12">
    <name type="scientific">Geotalea daltonii (strain DSM 22248 / JCM 15807 / FRC-32)</name>
    <name type="common">Geobacter daltonii</name>
    <dbReference type="NCBI Taxonomy" id="316067"/>
    <lineage>
        <taxon>Bacteria</taxon>
        <taxon>Pseudomonadati</taxon>
        <taxon>Thermodesulfobacteriota</taxon>
        <taxon>Desulfuromonadia</taxon>
        <taxon>Geobacterales</taxon>
        <taxon>Geobacteraceae</taxon>
        <taxon>Geotalea</taxon>
    </lineage>
</organism>
<dbReference type="GO" id="GO:0008381">
    <property type="term" value="F:mechanosensitive monoatomic ion channel activity"/>
    <property type="evidence" value="ECO:0007669"/>
    <property type="project" value="UniProtKB-ARBA"/>
</dbReference>
<protein>
    <submittedName>
        <fullName evidence="11">Small-conductance mechanosensitive ion channel</fullName>
    </submittedName>
</protein>
<dbReference type="AlphaFoldDB" id="B9M2B9"/>
<gene>
    <name evidence="11" type="primary">mscS-1</name>
    <name evidence="11" type="ordered locus">Geob_2893</name>
</gene>
<dbReference type="OrthoDB" id="9775207at2"/>
<evidence type="ECO:0000259" key="10">
    <source>
        <dbReference type="Pfam" id="PF21088"/>
    </source>
</evidence>
<dbReference type="SUPFAM" id="SSF82689">
    <property type="entry name" value="Mechanosensitive channel protein MscS (YggB), C-terminal domain"/>
    <property type="match status" value="1"/>
</dbReference>
<dbReference type="Gene3D" id="3.30.70.100">
    <property type="match status" value="1"/>
</dbReference>
<dbReference type="Gene3D" id="1.10.287.1260">
    <property type="match status" value="1"/>
</dbReference>
<evidence type="ECO:0000256" key="4">
    <source>
        <dbReference type="ARBA" id="ARBA00022692"/>
    </source>
</evidence>